<evidence type="ECO:0000256" key="3">
    <source>
        <dbReference type="PROSITE-ProRule" id="PRU10007"/>
    </source>
</evidence>
<evidence type="ECO:0000313" key="7">
    <source>
        <dbReference type="Proteomes" id="UP000192602"/>
    </source>
</evidence>
<dbReference type="PANTHER" id="PTHR42991">
    <property type="entry name" value="ALDEHYDE DEHYDROGENASE"/>
    <property type="match status" value="1"/>
</dbReference>
<dbReference type="STRING" id="1069081.SAMN05660197_0098"/>
<feature type="active site" evidence="3">
    <location>
        <position position="248"/>
    </location>
</feature>
<dbReference type="SUPFAM" id="SSF53720">
    <property type="entry name" value="ALDH-like"/>
    <property type="match status" value="1"/>
</dbReference>
<proteinExistence type="inferred from homology"/>
<dbReference type="Gene3D" id="3.40.605.10">
    <property type="entry name" value="Aldehyde Dehydrogenase, Chain A, domain 1"/>
    <property type="match status" value="1"/>
</dbReference>
<dbReference type="InterPro" id="IPR029510">
    <property type="entry name" value="Ald_DH_CS_GLU"/>
</dbReference>
<dbReference type="PROSITE" id="PS00687">
    <property type="entry name" value="ALDEHYDE_DEHYDR_GLU"/>
    <property type="match status" value="1"/>
</dbReference>
<organism evidence="6 7">
    <name type="scientific">Nitratiruptor tergarcus DSM 16512</name>
    <dbReference type="NCBI Taxonomy" id="1069081"/>
    <lineage>
        <taxon>Bacteria</taxon>
        <taxon>Pseudomonadati</taxon>
        <taxon>Campylobacterota</taxon>
        <taxon>Epsilonproteobacteria</taxon>
        <taxon>Nautiliales</taxon>
        <taxon>Nitratiruptoraceae</taxon>
        <taxon>Nitratiruptor</taxon>
    </lineage>
</organism>
<protein>
    <submittedName>
        <fullName evidence="6">Acyl-CoA reductase</fullName>
    </submittedName>
</protein>
<reference evidence="7" key="1">
    <citation type="submission" date="2017-04" db="EMBL/GenBank/DDBJ databases">
        <authorList>
            <person name="Varghese N."/>
            <person name="Submissions S."/>
        </authorList>
    </citation>
    <scope>NUCLEOTIDE SEQUENCE [LARGE SCALE GENOMIC DNA]</scope>
    <source>
        <strain evidence="7">DSM 16512</strain>
    </source>
</reference>
<evidence type="ECO:0000256" key="4">
    <source>
        <dbReference type="RuleBase" id="RU003345"/>
    </source>
</evidence>
<evidence type="ECO:0000313" key="6">
    <source>
        <dbReference type="EMBL" id="SMC08349.1"/>
    </source>
</evidence>
<evidence type="ECO:0000256" key="1">
    <source>
        <dbReference type="ARBA" id="ARBA00009986"/>
    </source>
</evidence>
<dbReference type="Proteomes" id="UP000192602">
    <property type="component" value="Unassembled WGS sequence"/>
</dbReference>
<keyword evidence="7" id="KW-1185">Reference proteome</keyword>
<dbReference type="FunFam" id="3.40.309.10:FF:000009">
    <property type="entry name" value="Aldehyde dehydrogenase A"/>
    <property type="match status" value="1"/>
</dbReference>
<dbReference type="PANTHER" id="PTHR42991:SF1">
    <property type="entry name" value="ALDEHYDE DEHYDROGENASE"/>
    <property type="match status" value="1"/>
</dbReference>
<dbReference type="GO" id="GO:0008911">
    <property type="term" value="F:lactaldehyde dehydrogenase (NAD+) activity"/>
    <property type="evidence" value="ECO:0007669"/>
    <property type="project" value="TreeGrafter"/>
</dbReference>
<dbReference type="OrthoDB" id="9762913at2"/>
<dbReference type="EMBL" id="FWWZ01000001">
    <property type="protein sequence ID" value="SMC08349.1"/>
    <property type="molecule type" value="Genomic_DNA"/>
</dbReference>
<dbReference type="InterPro" id="IPR016161">
    <property type="entry name" value="Ald_DH/histidinol_DH"/>
</dbReference>
<evidence type="ECO:0000256" key="2">
    <source>
        <dbReference type="ARBA" id="ARBA00023002"/>
    </source>
</evidence>
<dbReference type="InterPro" id="IPR015590">
    <property type="entry name" value="Aldehyde_DH_dom"/>
</dbReference>
<dbReference type="Gene3D" id="3.40.309.10">
    <property type="entry name" value="Aldehyde Dehydrogenase, Chain A, domain 2"/>
    <property type="match status" value="1"/>
</dbReference>
<gene>
    <name evidence="6" type="ORF">SAMN05660197_0098</name>
</gene>
<dbReference type="AlphaFoldDB" id="A0A1W1WQ62"/>
<dbReference type="RefSeq" id="WP_084274636.1">
    <property type="nucleotide sequence ID" value="NZ_AP026671.1"/>
</dbReference>
<comment type="similarity">
    <text evidence="1 4">Belongs to the aldehyde dehydrogenase family.</text>
</comment>
<name>A0A1W1WQ62_9BACT</name>
<sequence>MEEARIYFGSTPATKEEKREVRSPFNDKVVSIYPVCSADDAHKALKIAQEAFAKHKDSLLSQRIAWLRDVANRLKEQKEEFALTITKEVGKPISFSRIEVQRAIETIELSADFATSLAGETINTDATQSGRKTMSFYKRVPVGVVVAITPFNFPLNLSAHKLAPALVAGNAVVYKPTPEAPLTGYKLAKLFIESKYALPDMLSVVYGDAEVGSALVQSDIPRKISFTGSVPVGKIIMKNAGIKKVSLELGGNAATFIDKDADIKTAASRCAVGAFVNSGQVCISLQRIYVHEDVYEEFAQALAEDTKKLKVGDPYEPDTFMGPLINEDAAIRAQRWVQSAIEQGAKAILEGKREGRYFYPAILADVTDEMEIVCEEVFAPIVSLVKVKNYEEAIVKMNDSPYGLQFSIFTKDIELIKRFVDDAEAGGVVVNDIPTLRFDIQPYGGVKLSGIGREGPRFALEEYTELKSVVIV</sequence>
<dbReference type="InterPro" id="IPR016162">
    <property type="entry name" value="Ald_DH_N"/>
</dbReference>
<feature type="domain" description="Aldehyde dehydrogenase" evidence="5">
    <location>
        <begin position="16"/>
        <end position="469"/>
    </location>
</feature>
<dbReference type="Pfam" id="PF00171">
    <property type="entry name" value="Aldedh"/>
    <property type="match status" value="1"/>
</dbReference>
<evidence type="ECO:0000259" key="5">
    <source>
        <dbReference type="Pfam" id="PF00171"/>
    </source>
</evidence>
<dbReference type="InterPro" id="IPR051020">
    <property type="entry name" value="ALDH-related_metabolic_enz"/>
</dbReference>
<dbReference type="InterPro" id="IPR016163">
    <property type="entry name" value="Ald_DH_C"/>
</dbReference>
<accession>A0A1W1WQ62</accession>
<keyword evidence="2 4" id="KW-0560">Oxidoreductase</keyword>